<evidence type="ECO:0000313" key="3">
    <source>
        <dbReference type="Proteomes" id="UP000707071"/>
    </source>
</evidence>
<feature type="region of interest" description="Disordered" evidence="1">
    <location>
        <begin position="249"/>
        <end position="270"/>
    </location>
</feature>
<reference evidence="2 3" key="1">
    <citation type="journal article" date="2020" name="bioRxiv">
        <title>Whole genome comparisons of ergot fungi reveals the divergence and evolution of species within the genus Claviceps are the result of varying mechanisms driving genome evolution and host range expansion.</title>
        <authorList>
            <person name="Wyka S.A."/>
            <person name="Mondo S.J."/>
            <person name="Liu M."/>
            <person name="Dettman J."/>
            <person name="Nalam V."/>
            <person name="Broders K.D."/>
        </authorList>
    </citation>
    <scope>NUCLEOTIDE SEQUENCE [LARGE SCALE GENOMIC DNA]</scope>
    <source>
        <strain evidence="2 3">Clav52</strain>
    </source>
</reference>
<dbReference type="EMBL" id="SRRH01000171">
    <property type="protein sequence ID" value="KAG6296379.1"/>
    <property type="molecule type" value="Genomic_DNA"/>
</dbReference>
<evidence type="ECO:0000313" key="2">
    <source>
        <dbReference type="EMBL" id="KAG6296379.1"/>
    </source>
</evidence>
<sequence>MPTPTQYFGYLVTNVGPLTTHFTPAASCATAKPNVYIVTQIADTRGLFGFPSCEAPKYDGCLPQGESLDRLNRDLATHPRNGNLAYHSPGLQCPSGWKKAGRVVAADTQATKPRGGLSFKGINMSTVMQNGNPGPLPKLHAYASILDPGETLVWCCPKGFTANADATCTSDLGPFSSFSYTQRCEIYLPSQDLLTITSHQGTLLPNPLVVITPAVSDMSSSTFTIVPAETPSLTVVSAVPVVALIHKSSDKKGKGNASPPTVDDDDDDSASRALRPSLVGVVLGTPLLSAPHSLHIHRKLAQISLFILH</sequence>
<dbReference type="Proteomes" id="UP000707071">
    <property type="component" value="Unassembled WGS sequence"/>
</dbReference>
<evidence type="ECO:0000256" key="1">
    <source>
        <dbReference type="SAM" id="MobiDB-lite"/>
    </source>
</evidence>
<organism evidence="2 3">
    <name type="scientific">Claviceps aff. purpurea</name>
    <dbReference type="NCBI Taxonomy" id="1967640"/>
    <lineage>
        <taxon>Eukaryota</taxon>
        <taxon>Fungi</taxon>
        <taxon>Dikarya</taxon>
        <taxon>Ascomycota</taxon>
        <taxon>Pezizomycotina</taxon>
        <taxon>Sordariomycetes</taxon>
        <taxon>Hypocreomycetidae</taxon>
        <taxon>Hypocreales</taxon>
        <taxon>Clavicipitaceae</taxon>
        <taxon>Claviceps</taxon>
    </lineage>
</organism>
<name>A0A9P7QHH0_9HYPO</name>
<protein>
    <submittedName>
        <fullName evidence="2">Uncharacterized protein</fullName>
    </submittedName>
</protein>
<accession>A0A9P7QHH0</accession>
<gene>
    <name evidence="2" type="ORF">E4U09_001795</name>
</gene>
<keyword evidence="3" id="KW-1185">Reference proteome</keyword>
<comment type="caution">
    <text evidence="2">The sequence shown here is derived from an EMBL/GenBank/DDBJ whole genome shotgun (WGS) entry which is preliminary data.</text>
</comment>
<dbReference type="AlphaFoldDB" id="A0A9P7QHH0"/>
<proteinExistence type="predicted"/>